<evidence type="ECO:0000313" key="7">
    <source>
        <dbReference type="Proteomes" id="UP000289784"/>
    </source>
</evidence>
<gene>
    <name evidence="6" type="ORF">EPA99_15595</name>
</gene>
<dbReference type="FunFam" id="1.10.10.10:FF:000001">
    <property type="entry name" value="LysR family transcriptional regulator"/>
    <property type="match status" value="1"/>
</dbReference>
<evidence type="ECO:0000256" key="3">
    <source>
        <dbReference type="ARBA" id="ARBA00023125"/>
    </source>
</evidence>
<dbReference type="PANTHER" id="PTHR30537:SF5">
    <property type="entry name" value="HTH-TYPE TRANSCRIPTIONAL ACTIVATOR TTDR-RELATED"/>
    <property type="match status" value="1"/>
</dbReference>
<evidence type="ECO:0000313" key="6">
    <source>
        <dbReference type="EMBL" id="RXR02110.1"/>
    </source>
</evidence>
<reference evidence="6 7" key="1">
    <citation type="submission" date="2019-01" db="EMBL/GenBank/DDBJ databases">
        <title>Pseudoxanthomonas composti sp. nov., isolated from compost.</title>
        <authorList>
            <person name="Yang G."/>
        </authorList>
    </citation>
    <scope>NUCLEOTIDE SEQUENCE [LARGE SCALE GENOMIC DNA]</scope>
    <source>
        <strain evidence="6 7">GSS15</strain>
    </source>
</reference>
<dbReference type="GO" id="GO:0043565">
    <property type="term" value="F:sequence-specific DNA binding"/>
    <property type="evidence" value="ECO:0007669"/>
    <property type="project" value="TreeGrafter"/>
</dbReference>
<dbReference type="FunFam" id="3.40.190.290:FF:000001">
    <property type="entry name" value="Transcriptional regulator, LysR family"/>
    <property type="match status" value="1"/>
</dbReference>
<dbReference type="InterPro" id="IPR000847">
    <property type="entry name" value="LysR_HTH_N"/>
</dbReference>
<dbReference type="OrthoDB" id="8723543at2"/>
<dbReference type="InterPro" id="IPR036390">
    <property type="entry name" value="WH_DNA-bd_sf"/>
</dbReference>
<proteinExistence type="inferred from homology"/>
<keyword evidence="3" id="KW-0238">DNA-binding</keyword>
<dbReference type="SUPFAM" id="SSF46785">
    <property type="entry name" value="Winged helix' DNA-binding domain"/>
    <property type="match status" value="1"/>
</dbReference>
<evidence type="ECO:0000256" key="2">
    <source>
        <dbReference type="ARBA" id="ARBA00023015"/>
    </source>
</evidence>
<dbReference type="InterPro" id="IPR058163">
    <property type="entry name" value="LysR-type_TF_proteobact-type"/>
</dbReference>
<dbReference type="SUPFAM" id="SSF53850">
    <property type="entry name" value="Periplasmic binding protein-like II"/>
    <property type="match status" value="1"/>
</dbReference>
<name>A0A4V1N0U1_9GAMM</name>
<dbReference type="GO" id="GO:0006351">
    <property type="term" value="P:DNA-templated transcription"/>
    <property type="evidence" value="ECO:0007669"/>
    <property type="project" value="TreeGrafter"/>
</dbReference>
<dbReference type="GO" id="GO:0003700">
    <property type="term" value="F:DNA-binding transcription factor activity"/>
    <property type="evidence" value="ECO:0007669"/>
    <property type="project" value="InterPro"/>
</dbReference>
<dbReference type="InterPro" id="IPR005119">
    <property type="entry name" value="LysR_subst-bd"/>
</dbReference>
<feature type="domain" description="HTH lysR-type" evidence="5">
    <location>
        <begin position="1"/>
        <end position="59"/>
    </location>
</feature>
<dbReference type="Pfam" id="PF03466">
    <property type="entry name" value="LysR_substrate"/>
    <property type="match status" value="1"/>
</dbReference>
<dbReference type="Gene3D" id="3.40.190.290">
    <property type="match status" value="1"/>
</dbReference>
<sequence length="295" mass="32116">MNALEDMRLFQEVLDAGSFTAAAERLDTSKQLVSRKLMALEQRLGVRLLNRTTRKLSPTPLGLAYLERAREILAAVEEAESAISRQGARPRGTLRISAPMSFGTLHLAPLLPRFLQAYPDVQLAVDLNDRAVDLVGEGYDLALRIGQLAESTLVGRRIALTQMVTCASPDYLARHGAPAEPAALRAHACLLYGHGRRGLWSFQRDGRTLGVEVAGHLRANNGEVLCEAAVQGQGIAHLPHFLVRAGLERGALQPVLAEFAPPPLPVSVLYPQHRQTSMLVRAFVDFLMTSSLHAG</sequence>
<keyword evidence="2" id="KW-0805">Transcription regulation</keyword>
<keyword evidence="7" id="KW-1185">Reference proteome</keyword>
<dbReference type="Gene3D" id="1.10.10.10">
    <property type="entry name" value="Winged helix-like DNA-binding domain superfamily/Winged helix DNA-binding domain"/>
    <property type="match status" value="1"/>
</dbReference>
<dbReference type="PANTHER" id="PTHR30537">
    <property type="entry name" value="HTH-TYPE TRANSCRIPTIONAL REGULATOR"/>
    <property type="match status" value="1"/>
</dbReference>
<evidence type="ECO:0000256" key="1">
    <source>
        <dbReference type="ARBA" id="ARBA00009437"/>
    </source>
</evidence>
<organism evidence="6 7">
    <name type="scientific">Pseudoxanthomonas composti</name>
    <dbReference type="NCBI Taxonomy" id="2137479"/>
    <lineage>
        <taxon>Bacteria</taxon>
        <taxon>Pseudomonadati</taxon>
        <taxon>Pseudomonadota</taxon>
        <taxon>Gammaproteobacteria</taxon>
        <taxon>Lysobacterales</taxon>
        <taxon>Lysobacteraceae</taxon>
        <taxon>Pseudoxanthomonas</taxon>
    </lineage>
</organism>
<dbReference type="CDD" id="cd08422">
    <property type="entry name" value="PBP2_CrgA_like"/>
    <property type="match status" value="1"/>
</dbReference>
<accession>A0A4V1N0U1</accession>
<keyword evidence="4" id="KW-0804">Transcription</keyword>
<comment type="caution">
    <text evidence="6">The sequence shown here is derived from an EMBL/GenBank/DDBJ whole genome shotgun (WGS) entry which is preliminary data.</text>
</comment>
<dbReference type="PROSITE" id="PS50931">
    <property type="entry name" value="HTH_LYSR"/>
    <property type="match status" value="1"/>
</dbReference>
<dbReference type="Pfam" id="PF00126">
    <property type="entry name" value="HTH_1"/>
    <property type="match status" value="1"/>
</dbReference>
<evidence type="ECO:0000259" key="5">
    <source>
        <dbReference type="PROSITE" id="PS50931"/>
    </source>
</evidence>
<dbReference type="InterPro" id="IPR036388">
    <property type="entry name" value="WH-like_DNA-bd_sf"/>
</dbReference>
<dbReference type="EMBL" id="SAWZ01000009">
    <property type="protein sequence ID" value="RXR02110.1"/>
    <property type="molecule type" value="Genomic_DNA"/>
</dbReference>
<comment type="similarity">
    <text evidence="1">Belongs to the LysR transcriptional regulatory family.</text>
</comment>
<dbReference type="AlphaFoldDB" id="A0A4V1N0U1"/>
<protein>
    <submittedName>
        <fullName evidence="6">LysR family transcriptional regulator</fullName>
    </submittedName>
</protein>
<dbReference type="Proteomes" id="UP000289784">
    <property type="component" value="Unassembled WGS sequence"/>
</dbReference>
<evidence type="ECO:0000256" key="4">
    <source>
        <dbReference type="ARBA" id="ARBA00023163"/>
    </source>
</evidence>